<comment type="caution">
    <text evidence="1">The sequence shown here is derived from an EMBL/GenBank/DDBJ whole genome shotgun (WGS) entry which is preliminary data.</text>
</comment>
<dbReference type="AlphaFoldDB" id="A0A8S9TD38"/>
<reference evidence="1" key="2">
    <citation type="submission" date="2019-11" db="EMBL/GenBank/DDBJ databases">
        <title>Improved Assembly of Tolypothrix boutellei genome.</title>
        <authorList>
            <person name="Sarangi A.N."/>
            <person name="Mukherjee M."/>
            <person name="Ghosh S."/>
            <person name="Singh D."/>
            <person name="Das A."/>
            <person name="Kant S."/>
            <person name="Prusty A."/>
            <person name="Tripathy S."/>
        </authorList>
    </citation>
    <scope>NUCLEOTIDE SEQUENCE</scope>
    <source>
        <strain evidence="1">VB521301</strain>
    </source>
</reference>
<gene>
    <name evidence="1" type="ORF">DA73_0400035110</name>
</gene>
<dbReference type="RefSeq" id="WP_153021412.1">
    <property type="nucleotide sequence ID" value="NZ_JHEG04000001.1"/>
</dbReference>
<evidence type="ECO:0000313" key="2">
    <source>
        <dbReference type="Proteomes" id="UP000029738"/>
    </source>
</evidence>
<accession>A0A8S9TD38</accession>
<keyword evidence="2" id="KW-1185">Reference proteome</keyword>
<evidence type="ECO:0008006" key="3">
    <source>
        <dbReference type="Google" id="ProtNLM"/>
    </source>
</evidence>
<sequence length="56" mass="6902">MYLIQIQRIPNIETLRRETNAWEEQRNQQKSKIDWRFAASDARVKFQRLYPNLHLS</sequence>
<organism evidence="1 2">
    <name type="scientific">Tolypothrix bouteillei VB521301</name>
    <dbReference type="NCBI Taxonomy" id="1479485"/>
    <lineage>
        <taxon>Bacteria</taxon>
        <taxon>Bacillati</taxon>
        <taxon>Cyanobacteriota</taxon>
        <taxon>Cyanophyceae</taxon>
        <taxon>Nostocales</taxon>
        <taxon>Tolypothrichaceae</taxon>
        <taxon>Tolypothrix</taxon>
    </lineage>
</organism>
<reference evidence="1" key="1">
    <citation type="journal article" date="2015" name="Genome Announc.">
        <title>Draft Genome Sequence of Tolypothrix boutellei Strain VB521301.</title>
        <authorList>
            <person name="Chandrababunaidu M.M."/>
            <person name="Singh D."/>
            <person name="Sen D."/>
            <person name="Bhan S."/>
            <person name="Das S."/>
            <person name="Gupta A."/>
            <person name="Adhikary S.P."/>
            <person name="Tripathy S."/>
        </authorList>
    </citation>
    <scope>NUCLEOTIDE SEQUENCE</scope>
    <source>
        <strain evidence="1">VB521301</strain>
    </source>
</reference>
<dbReference type="Proteomes" id="UP000029738">
    <property type="component" value="Unassembled WGS sequence"/>
</dbReference>
<protein>
    <recommendedName>
        <fullName evidence="3">Transposase</fullName>
    </recommendedName>
</protein>
<dbReference type="EMBL" id="JHEG04000001">
    <property type="protein sequence ID" value="KAF3890106.1"/>
    <property type="molecule type" value="Genomic_DNA"/>
</dbReference>
<name>A0A8S9TD38_9CYAN</name>
<dbReference type="OrthoDB" id="69748at2"/>
<evidence type="ECO:0000313" key="1">
    <source>
        <dbReference type="EMBL" id="KAF3890106.1"/>
    </source>
</evidence>
<proteinExistence type="predicted"/>